<gene>
    <name evidence="2" type="ORF">ACFPN9_27845</name>
</gene>
<accession>A0ABW0PAY2</accession>
<dbReference type="InterPro" id="IPR003346">
    <property type="entry name" value="Transposase_20"/>
</dbReference>
<dbReference type="RefSeq" id="WP_377817949.1">
    <property type="nucleotide sequence ID" value="NZ_JBHSLU010000139.1"/>
</dbReference>
<feature type="domain" description="Transposase IS116/IS110/IS902 C-terminal" evidence="1">
    <location>
        <begin position="56"/>
        <end position="133"/>
    </location>
</feature>
<evidence type="ECO:0000313" key="2">
    <source>
        <dbReference type="EMBL" id="MFC5509048.1"/>
    </source>
</evidence>
<proteinExistence type="predicted"/>
<organism evidence="2 3">
    <name type="scientific">Bosea massiliensis</name>
    <dbReference type="NCBI Taxonomy" id="151419"/>
    <lineage>
        <taxon>Bacteria</taxon>
        <taxon>Pseudomonadati</taxon>
        <taxon>Pseudomonadota</taxon>
        <taxon>Alphaproteobacteria</taxon>
        <taxon>Hyphomicrobiales</taxon>
        <taxon>Boseaceae</taxon>
        <taxon>Bosea</taxon>
    </lineage>
</organism>
<protein>
    <submittedName>
        <fullName evidence="2">IS110 family transposase</fullName>
    </submittedName>
</protein>
<dbReference type="NCBIfam" id="NF033542">
    <property type="entry name" value="transpos_IS110"/>
    <property type="match status" value="1"/>
</dbReference>
<evidence type="ECO:0000313" key="3">
    <source>
        <dbReference type="Proteomes" id="UP001596060"/>
    </source>
</evidence>
<dbReference type="PANTHER" id="PTHR33055:SF3">
    <property type="entry name" value="PUTATIVE TRANSPOSASE FOR IS117-RELATED"/>
    <property type="match status" value="1"/>
</dbReference>
<evidence type="ECO:0000259" key="1">
    <source>
        <dbReference type="Pfam" id="PF02371"/>
    </source>
</evidence>
<name>A0ABW0PAY2_9HYPH</name>
<comment type="caution">
    <text evidence="2">The sequence shown here is derived from an EMBL/GenBank/DDBJ whole genome shotgun (WGS) entry which is preliminary data.</text>
</comment>
<sequence length="186" mass="20427">LDDLRRRVENCADEELPAVARTAIDELFGRLDDLATRVRAVEAEIIAWHKGNEASQRLATAPGIGPITASALVASVGDARQFRSSRHFAAWLGLTPRMASSGEKPRIGRISKGGDRYLRTLLIHGARAVIGAFMRPNLKPRPWLSPLLARRPVPVAATALAHKTARAVWAMLTRGENYWRQEAHAA</sequence>
<dbReference type="InterPro" id="IPR047650">
    <property type="entry name" value="Transpos_IS110"/>
</dbReference>
<keyword evidence="3" id="KW-1185">Reference proteome</keyword>
<dbReference type="Pfam" id="PF02371">
    <property type="entry name" value="Transposase_20"/>
    <property type="match status" value="1"/>
</dbReference>
<dbReference type="Proteomes" id="UP001596060">
    <property type="component" value="Unassembled WGS sequence"/>
</dbReference>
<reference evidence="3" key="1">
    <citation type="journal article" date="2019" name="Int. J. Syst. Evol. Microbiol.">
        <title>The Global Catalogue of Microorganisms (GCM) 10K type strain sequencing project: providing services to taxonomists for standard genome sequencing and annotation.</title>
        <authorList>
            <consortium name="The Broad Institute Genomics Platform"/>
            <consortium name="The Broad Institute Genome Sequencing Center for Infectious Disease"/>
            <person name="Wu L."/>
            <person name="Ma J."/>
        </authorList>
    </citation>
    <scope>NUCLEOTIDE SEQUENCE [LARGE SCALE GENOMIC DNA]</scope>
    <source>
        <strain evidence="3">CCUG 43117</strain>
    </source>
</reference>
<dbReference type="EMBL" id="JBHSLU010000139">
    <property type="protein sequence ID" value="MFC5509048.1"/>
    <property type="molecule type" value="Genomic_DNA"/>
</dbReference>
<dbReference type="PANTHER" id="PTHR33055">
    <property type="entry name" value="TRANSPOSASE FOR INSERTION SEQUENCE ELEMENT IS1111A"/>
    <property type="match status" value="1"/>
</dbReference>
<feature type="non-terminal residue" evidence="2">
    <location>
        <position position="1"/>
    </location>
</feature>